<gene>
    <name evidence="1" type="ORF">FKW44_023175</name>
</gene>
<protein>
    <submittedName>
        <fullName evidence="1">Uncharacterized protein</fullName>
    </submittedName>
</protein>
<name>A0A7T8GP62_CALRO</name>
<dbReference type="OrthoDB" id="10055806at2759"/>
<accession>A0A7T8GP62</accession>
<proteinExistence type="predicted"/>
<evidence type="ECO:0000313" key="1">
    <source>
        <dbReference type="EMBL" id="QQP35057.1"/>
    </source>
</evidence>
<evidence type="ECO:0000313" key="2">
    <source>
        <dbReference type="Proteomes" id="UP000595437"/>
    </source>
</evidence>
<dbReference type="EMBL" id="CP045907">
    <property type="protein sequence ID" value="QQP35057.1"/>
    <property type="molecule type" value="Genomic_DNA"/>
</dbReference>
<dbReference type="Proteomes" id="UP000595437">
    <property type="component" value="Chromosome 18"/>
</dbReference>
<keyword evidence="2" id="KW-1185">Reference proteome</keyword>
<reference evidence="2" key="1">
    <citation type="submission" date="2021-01" db="EMBL/GenBank/DDBJ databases">
        <title>Caligus Genome Assembly.</title>
        <authorList>
            <person name="Gallardo-Escarate C."/>
        </authorList>
    </citation>
    <scope>NUCLEOTIDE SEQUENCE [LARGE SCALE GENOMIC DNA]</scope>
</reference>
<organism evidence="1 2">
    <name type="scientific">Caligus rogercresseyi</name>
    <name type="common">Sea louse</name>
    <dbReference type="NCBI Taxonomy" id="217165"/>
    <lineage>
        <taxon>Eukaryota</taxon>
        <taxon>Metazoa</taxon>
        <taxon>Ecdysozoa</taxon>
        <taxon>Arthropoda</taxon>
        <taxon>Crustacea</taxon>
        <taxon>Multicrustacea</taxon>
        <taxon>Hexanauplia</taxon>
        <taxon>Copepoda</taxon>
        <taxon>Siphonostomatoida</taxon>
        <taxon>Caligidae</taxon>
        <taxon>Caligus</taxon>
    </lineage>
</organism>
<dbReference type="AlphaFoldDB" id="A0A7T8GP62"/>
<sequence>MKHRAAGRIRFFSDEKIFCVDAKINRQNDRWIASDPEEVPIMEEPSSRPEFMSWRSCLARETSCLLTSLPRAKMSTRRSTWTSCRLW</sequence>